<dbReference type="PANTHER" id="PTHR18964">
    <property type="entry name" value="ROK (REPRESSOR, ORF, KINASE) FAMILY"/>
    <property type="match status" value="1"/>
</dbReference>
<proteinExistence type="inferred from homology"/>
<comment type="similarity">
    <text evidence="1">Belongs to the ROK (NagC/XylR) family.</text>
</comment>
<organism evidence="2 3">
    <name type="scientific">Neomicrococcus lactis</name>
    <dbReference type="NCBI Taxonomy" id="732241"/>
    <lineage>
        <taxon>Bacteria</taxon>
        <taxon>Bacillati</taxon>
        <taxon>Actinomycetota</taxon>
        <taxon>Actinomycetes</taxon>
        <taxon>Micrococcales</taxon>
        <taxon>Micrococcaceae</taxon>
        <taxon>Neomicrococcus</taxon>
    </lineage>
</organism>
<dbReference type="Gene3D" id="3.30.420.40">
    <property type="match status" value="2"/>
</dbReference>
<keyword evidence="2" id="KW-0418">Kinase</keyword>
<comment type="caution">
    <text evidence="2">The sequence shown here is derived from an EMBL/GenBank/DDBJ whole genome shotgun (WGS) entry which is preliminary data.</text>
</comment>
<dbReference type="InterPro" id="IPR043129">
    <property type="entry name" value="ATPase_NBD"/>
</dbReference>
<dbReference type="GO" id="GO:0004340">
    <property type="term" value="F:glucokinase activity"/>
    <property type="evidence" value="ECO:0007669"/>
    <property type="project" value="UniProtKB-EC"/>
</dbReference>
<protein>
    <submittedName>
        <fullName evidence="2">Glucokinase</fullName>
        <ecNumber evidence="2">2.7.1.2</ecNumber>
    </submittedName>
</protein>
<evidence type="ECO:0000313" key="3">
    <source>
        <dbReference type="Proteomes" id="UP000523863"/>
    </source>
</evidence>
<dbReference type="EC" id="2.7.1.2" evidence="2"/>
<dbReference type="PANTHER" id="PTHR18964:SF173">
    <property type="entry name" value="GLUCOKINASE"/>
    <property type="match status" value="1"/>
</dbReference>
<keyword evidence="3" id="KW-1185">Reference proteome</keyword>
<dbReference type="EMBL" id="JACHBL010000001">
    <property type="protein sequence ID" value="MBB5597910.1"/>
    <property type="molecule type" value="Genomic_DNA"/>
</dbReference>
<dbReference type="InterPro" id="IPR049874">
    <property type="entry name" value="ROK_cs"/>
</dbReference>
<evidence type="ECO:0000256" key="1">
    <source>
        <dbReference type="ARBA" id="ARBA00006479"/>
    </source>
</evidence>
<dbReference type="Proteomes" id="UP000523863">
    <property type="component" value="Unassembled WGS sequence"/>
</dbReference>
<accession>A0A7W8YB00</accession>
<dbReference type="InterPro" id="IPR000600">
    <property type="entry name" value="ROK"/>
</dbReference>
<dbReference type="PROSITE" id="PS01125">
    <property type="entry name" value="ROK"/>
    <property type="match status" value="1"/>
</dbReference>
<sequence length="329" mass="33835">MIKNHEIHAQRIDLPQEADERFSIGIDVGGTKIAGLLLDGNKEIVTRATVLVAKDSTDALLTTISGMALSLLESVPLEMRAQCGIGVAVAGWLNRESTYVRFSPHLPLTGVHIRAELEAQLGRPVVVANDADAAGWAEFQLGAAREYDDAACLTLGTGLGSAIIAGGTLVRGHLGMAGELGHICIDPAGPQCPCGGTGCLEIFSSGTGAERAAQRAGLLSDVDSQRTMTGRELVAAAAAGRSDAQAVLDEVAAPLAQALTMVVGALDSGVLVIGGGFGSASEYFLETLRRQYAQLAPHPESRPIVGIEVAQLGAEAGALGAALLSLLEI</sequence>
<dbReference type="SUPFAM" id="SSF53067">
    <property type="entry name" value="Actin-like ATPase domain"/>
    <property type="match status" value="1"/>
</dbReference>
<gene>
    <name evidence="2" type="ORF">BKA12_000990</name>
</gene>
<evidence type="ECO:0000313" key="2">
    <source>
        <dbReference type="EMBL" id="MBB5597910.1"/>
    </source>
</evidence>
<dbReference type="AlphaFoldDB" id="A0A7W8YB00"/>
<reference evidence="2 3" key="1">
    <citation type="submission" date="2020-08" db="EMBL/GenBank/DDBJ databases">
        <title>Sequencing the genomes of 1000 actinobacteria strains.</title>
        <authorList>
            <person name="Klenk H.-P."/>
        </authorList>
    </citation>
    <scope>NUCLEOTIDE SEQUENCE [LARGE SCALE GENOMIC DNA]</scope>
    <source>
        <strain evidence="2 3">DSM 23694</strain>
    </source>
</reference>
<dbReference type="Pfam" id="PF00480">
    <property type="entry name" value="ROK"/>
    <property type="match status" value="1"/>
</dbReference>
<dbReference type="RefSeq" id="WP_183641152.1">
    <property type="nucleotide sequence ID" value="NZ_JACHBL010000001.1"/>
</dbReference>
<keyword evidence="2" id="KW-0808">Transferase</keyword>
<name>A0A7W8YB00_9MICC</name>